<proteinExistence type="predicted"/>
<sequence length="52" mass="5885">IIILTRNCILLSISISNKELNLTNISTIFDEEEEEDIIDVDKKLKIIILANG</sequence>
<evidence type="ECO:0000313" key="1">
    <source>
        <dbReference type="EMBL" id="CAG8853724.1"/>
    </source>
</evidence>
<feature type="non-terminal residue" evidence="1">
    <location>
        <position position="1"/>
    </location>
</feature>
<evidence type="ECO:0000313" key="2">
    <source>
        <dbReference type="Proteomes" id="UP000789901"/>
    </source>
</evidence>
<accession>A0ABN7XID7</accession>
<dbReference type="Proteomes" id="UP000789901">
    <property type="component" value="Unassembled WGS sequence"/>
</dbReference>
<reference evidence="1 2" key="1">
    <citation type="submission" date="2021-06" db="EMBL/GenBank/DDBJ databases">
        <authorList>
            <person name="Kallberg Y."/>
            <person name="Tangrot J."/>
            <person name="Rosling A."/>
        </authorList>
    </citation>
    <scope>NUCLEOTIDE SEQUENCE [LARGE SCALE GENOMIC DNA]</scope>
    <source>
        <strain evidence="1 2">120-4 pot B 10/14</strain>
    </source>
</reference>
<name>A0ABN7XID7_GIGMA</name>
<gene>
    <name evidence="1" type="ORF">GMARGA_LOCUS42545</name>
</gene>
<dbReference type="EMBL" id="CAJVQB010128361">
    <property type="protein sequence ID" value="CAG8853724.1"/>
    <property type="molecule type" value="Genomic_DNA"/>
</dbReference>
<organism evidence="1 2">
    <name type="scientific">Gigaspora margarita</name>
    <dbReference type="NCBI Taxonomy" id="4874"/>
    <lineage>
        <taxon>Eukaryota</taxon>
        <taxon>Fungi</taxon>
        <taxon>Fungi incertae sedis</taxon>
        <taxon>Mucoromycota</taxon>
        <taxon>Glomeromycotina</taxon>
        <taxon>Glomeromycetes</taxon>
        <taxon>Diversisporales</taxon>
        <taxon>Gigasporaceae</taxon>
        <taxon>Gigaspora</taxon>
    </lineage>
</organism>
<feature type="non-terminal residue" evidence="1">
    <location>
        <position position="52"/>
    </location>
</feature>
<comment type="caution">
    <text evidence="1">The sequence shown here is derived from an EMBL/GenBank/DDBJ whole genome shotgun (WGS) entry which is preliminary data.</text>
</comment>
<keyword evidence="2" id="KW-1185">Reference proteome</keyword>
<protein>
    <submittedName>
        <fullName evidence="1">42621_t:CDS:1</fullName>
    </submittedName>
</protein>